<evidence type="ECO:0000256" key="4">
    <source>
        <dbReference type="ARBA" id="ARBA00022692"/>
    </source>
</evidence>
<keyword evidence="5 9" id="KW-0999">Mitochondrion inner membrane</keyword>
<evidence type="ECO:0000256" key="7">
    <source>
        <dbReference type="ARBA" id="ARBA00023128"/>
    </source>
</evidence>
<sequence>MATKAGAEAAKALNPAMNPRTVHFWAPVLKWGLVIAGISDFWRPVDQLSLTQNAALFATGTIWTRWCMIIKPRNVPLAAVNAFLAGVGTVQLSRIGMHHWQLKKEREEEEKAAKTVVKTA</sequence>
<accession>A0A3N4HG07</accession>
<comment type="subcellular location">
    <subcellularLocation>
        <location evidence="1 9">Mitochondrion inner membrane</location>
        <topology evidence="1 9">Multi-pass membrane protein</topology>
    </subcellularLocation>
</comment>
<gene>
    <name evidence="10" type="ORF">BJ508DRAFT_419679</name>
</gene>
<name>A0A3N4HG07_ASCIM</name>
<organism evidence="10 11">
    <name type="scientific">Ascobolus immersus RN42</name>
    <dbReference type="NCBI Taxonomy" id="1160509"/>
    <lineage>
        <taxon>Eukaryota</taxon>
        <taxon>Fungi</taxon>
        <taxon>Dikarya</taxon>
        <taxon>Ascomycota</taxon>
        <taxon>Pezizomycotina</taxon>
        <taxon>Pezizomycetes</taxon>
        <taxon>Pezizales</taxon>
        <taxon>Ascobolaceae</taxon>
        <taxon>Ascobolus</taxon>
    </lineage>
</organism>
<evidence type="ECO:0000313" key="11">
    <source>
        <dbReference type="Proteomes" id="UP000275078"/>
    </source>
</evidence>
<comment type="function">
    <text evidence="9">Mediates the uptake of pyruvate into mitochondria.</text>
</comment>
<evidence type="ECO:0000256" key="6">
    <source>
        <dbReference type="ARBA" id="ARBA00022989"/>
    </source>
</evidence>
<keyword evidence="8" id="KW-0472">Membrane</keyword>
<dbReference type="PANTHER" id="PTHR14154">
    <property type="entry name" value="UPF0041 BRAIN PROTEIN 44-RELATED"/>
    <property type="match status" value="1"/>
</dbReference>
<keyword evidence="4" id="KW-0812">Transmembrane</keyword>
<dbReference type="AlphaFoldDB" id="A0A3N4HG07"/>
<keyword evidence="11" id="KW-1185">Reference proteome</keyword>
<dbReference type="Proteomes" id="UP000275078">
    <property type="component" value="Unassembled WGS sequence"/>
</dbReference>
<keyword evidence="3 9" id="KW-0813">Transport</keyword>
<protein>
    <recommendedName>
        <fullName evidence="9">Mitochondrial pyruvate carrier</fullName>
    </recommendedName>
</protein>
<comment type="similarity">
    <text evidence="2 9">Belongs to the mitochondrial pyruvate carrier (MPC) (TC 2.A.105) family.</text>
</comment>
<dbReference type="OrthoDB" id="869189at2759"/>
<keyword evidence="7 9" id="KW-0496">Mitochondrion</keyword>
<evidence type="ECO:0000256" key="5">
    <source>
        <dbReference type="ARBA" id="ARBA00022792"/>
    </source>
</evidence>
<dbReference type="EMBL" id="ML119883">
    <property type="protein sequence ID" value="RPA72056.1"/>
    <property type="molecule type" value="Genomic_DNA"/>
</dbReference>
<evidence type="ECO:0000313" key="10">
    <source>
        <dbReference type="EMBL" id="RPA72056.1"/>
    </source>
</evidence>
<dbReference type="GO" id="GO:0006850">
    <property type="term" value="P:pyruvate import into mitochondria"/>
    <property type="evidence" value="ECO:0007669"/>
    <property type="project" value="InterPro"/>
</dbReference>
<evidence type="ECO:0000256" key="2">
    <source>
        <dbReference type="ARBA" id="ARBA00006416"/>
    </source>
</evidence>
<dbReference type="GO" id="GO:0005743">
    <property type="term" value="C:mitochondrial inner membrane"/>
    <property type="evidence" value="ECO:0007669"/>
    <property type="project" value="UniProtKB-SubCell"/>
</dbReference>
<dbReference type="STRING" id="1160509.A0A3N4HG07"/>
<evidence type="ECO:0000256" key="1">
    <source>
        <dbReference type="ARBA" id="ARBA00004448"/>
    </source>
</evidence>
<dbReference type="InterPro" id="IPR005336">
    <property type="entry name" value="MPC"/>
</dbReference>
<dbReference type="Pfam" id="PF03650">
    <property type="entry name" value="MPC"/>
    <property type="match status" value="1"/>
</dbReference>
<evidence type="ECO:0000256" key="3">
    <source>
        <dbReference type="ARBA" id="ARBA00022448"/>
    </source>
</evidence>
<evidence type="ECO:0000256" key="9">
    <source>
        <dbReference type="RuleBase" id="RU363100"/>
    </source>
</evidence>
<reference evidence="10 11" key="1">
    <citation type="journal article" date="2018" name="Nat. Ecol. Evol.">
        <title>Pezizomycetes genomes reveal the molecular basis of ectomycorrhizal truffle lifestyle.</title>
        <authorList>
            <person name="Murat C."/>
            <person name="Payen T."/>
            <person name="Noel B."/>
            <person name="Kuo A."/>
            <person name="Morin E."/>
            <person name="Chen J."/>
            <person name="Kohler A."/>
            <person name="Krizsan K."/>
            <person name="Balestrini R."/>
            <person name="Da Silva C."/>
            <person name="Montanini B."/>
            <person name="Hainaut M."/>
            <person name="Levati E."/>
            <person name="Barry K.W."/>
            <person name="Belfiori B."/>
            <person name="Cichocki N."/>
            <person name="Clum A."/>
            <person name="Dockter R.B."/>
            <person name="Fauchery L."/>
            <person name="Guy J."/>
            <person name="Iotti M."/>
            <person name="Le Tacon F."/>
            <person name="Lindquist E.A."/>
            <person name="Lipzen A."/>
            <person name="Malagnac F."/>
            <person name="Mello A."/>
            <person name="Molinier V."/>
            <person name="Miyauchi S."/>
            <person name="Poulain J."/>
            <person name="Riccioni C."/>
            <person name="Rubini A."/>
            <person name="Sitrit Y."/>
            <person name="Splivallo R."/>
            <person name="Traeger S."/>
            <person name="Wang M."/>
            <person name="Zifcakova L."/>
            <person name="Wipf D."/>
            <person name="Zambonelli A."/>
            <person name="Paolocci F."/>
            <person name="Nowrousian M."/>
            <person name="Ottonello S."/>
            <person name="Baldrian P."/>
            <person name="Spatafora J.W."/>
            <person name="Henrissat B."/>
            <person name="Nagy L.G."/>
            <person name="Aury J.M."/>
            <person name="Wincker P."/>
            <person name="Grigoriev I.V."/>
            <person name="Bonfante P."/>
            <person name="Martin F.M."/>
        </authorList>
    </citation>
    <scope>NUCLEOTIDE SEQUENCE [LARGE SCALE GENOMIC DNA]</scope>
    <source>
        <strain evidence="10 11">RN42</strain>
    </source>
</reference>
<evidence type="ECO:0000256" key="8">
    <source>
        <dbReference type="ARBA" id="ARBA00023136"/>
    </source>
</evidence>
<keyword evidence="6" id="KW-1133">Transmembrane helix</keyword>
<proteinExistence type="inferred from homology"/>